<dbReference type="InterPro" id="IPR000390">
    <property type="entry name" value="Small_drug/metabolite_transptr"/>
</dbReference>
<keyword evidence="8 13" id="KW-0812">Transmembrane</keyword>
<dbReference type="Gene3D" id="1.10.3730.20">
    <property type="match status" value="2"/>
</dbReference>
<proteinExistence type="inferred from homology"/>
<evidence type="ECO:0000256" key="3">
    <source>
        <dbReference type="ARBA" id="ARBA00022448"/>
    </source>
</evidence>
<comment type="caution">
    <text evidence="15">The sequence shown here is derived from an EMBL/GenBank/DDBJ whole genome shotgun (WGS) entry which is preliminary data.</text>
</comment>
<feature type="transmembrane region" description="Helical" evidence="13">
    <location>
        <begin position="121"/>
        <end position="142"/>
    </location>
</feature>
<dbReference type="GO" id="GO:0009103">
    <property type="term" value="P:lipopolysaccharide biosynthetic process"/>
    <property type="evidence" value="ECO:0007669"/>
    <property type="project" value="UniProtKB-KW"/>
</dbReference>
<evidence type="ECO:0000256" key="4">
    <source>
        <dbReference type="ARBA" id="ARBA00022475"/>
    </source>
</evidence>
<dbReference type="Proteomes" id="UP000548476">
    <property type="component" value="Unassembled WGS sequence"/>
</dbReference>
<comment type="subcellular location">
    <subcellularLocation>
        <location evidence="1">Cell membrane</location>
        <topology evidence="1">Multi-pass membrane protein</topology>
    </subcellularLocation>
</comment>
<evidence type="ECO:0000256" key="5">
    <source>
        <dbReference type="ARBA" id="ARBA00022516"/>
    </source>
</evidence>
<dbReference type="GO" id="GO:0022857">
    <property type="term" value="F:transmembrane transporter activity"/>
    <property type="evidence" value="ECO:0007669"/>
    <property type="project" value="InterPro"/>
</dbReference>
<keyword evidence="5" id="KW-0444">Lipid biosynthesis</keyword>
<feature type="transmembrane region" description="Helical" evidence="13">
    <location>
        <begin position="244"/>
        <end position="262"/>
    </location>
</feature>
<reference evidence="15 16" key="1">
    <citation type="submission" date="2020-08" db="EMBL/GenBank/DDBJ databases">
        <title>Genomic Encyclopedia of Type Strains, Phase IV (KMG-IV): sequencing the most valuable type-strain genomes for metagenomic binning, comparative biology and taxonomic classification.</title>
        <authorList>
            <person name="Goeker M."/>
        </authorList>
    </citation>
    <scope>NUCLEOTIDE SEQUENCE [LARGE SCALE GENOMIC DNA]</scope>
    <source>
        <strain evidence="15 16">YIM 65646</strain>
    </source>
</reference>
<keyword evidence="10 13" id="KW-1133">Transmembrane helix</keyword>
<evidence type="ECO:0000256" key="1">
    <source>
        <dbReference type="ARBA" id="ARBA00004651"/>
    </source>
</evidence>
<feature type="transmembrane region" description="Helical" evidence="13">
    <location>
        <begin position="93"/>
        <end position="114"/>
    </location>
</feature>
<evidence type="ECO:0000256" key="2">
    <source>
        <dbReference type="ARBA" id="ARBA00007362"/>
    </source>
</evidence>
<keyword evidence="12 13" id="KW-0472">Membrane</keyword>
<name>A0A841FQG3_9ACTN</name>
<evidence type="ECO:0000256" key="6">
    <source>
        <dbReference type="ARBA" id="ARBA00022519"/>
    </source>
</evidence>
<dbReference type="InterPro" id="IPR000620">
    <property type="entry name" value="EamA_dom"/>
</dbReference>
<keyword evidence="16" id="KW-1185">Reference proteome</keyword>
<evidence type="ECO:0000256" key="13">
    <source>
        <dbReference type="SAM" id="Phobius"/>
    </source>
</evidence>
<evidence type="ECO:0000313" key="16">
    <source>
        <dbReference type="Proteomes" id="UP000548476"/>
    </source>
</evidence>
<dbReference type="InterPro" id="IPR037185">
    <property type="entry name" value="EmrE-like"/>
</dbReference>
<evidence type="ECO:0000256" key="11">
    <source>
        <dbReference type="ARBA" id="ARBA00023098"/>
    </source>
</evidence>
<feature type="domain" description="EamA" evidence="14">
    <location>
        <begin position="5"/>
        <end position="137"/>
    </location>
</feature>
<evidence type="ECO:0000259" key="14">
    <source>
        <dbReference type="Pfam" id="PF00892"/>
    </source>
</evidence>
<comment type="similarity">
    <text evidence="2">Belongs to the EamA transporter family.</text>
</comment>
<evidence type="ECO:0000256" key="12">
    <source>
        <dbReference type="ARBA" id="ARBA00023136"/>
    </source>
</evidence>
<dbReference type="RefSeq" id="WP_184787663.1">
    <property type="nucleotide sequence ID" value="NZ_BONT01000067.1"/>
</dbReference>
<protein>
    <submittedName>
        <fullName evidence="15">Drug/metabolite transporter (DMT)-like permease</fullName>
    </submittedName>
</protein>
<dbReference type="AlphaFoldDB" id="A0A841FQG3"/>
<evidence type="ECO:0000256" key="10">
    <source>
        <dbReference type="ARBA" id="ARBA00022989"/>
    </source>
</evidence>
<keyword evidence="7" id="KW-0441">Lipid A biosynthesis</keyword>
<feature type="transmembrane region" description="Helical" evidence="13">
    <location>
        <begin position="33"/>
        <end position="55"/>
    </location>
</feature>
<keyword evidence="6" id="KW-0997">Cell inner membrane</keyword>
<feature type="transmembrane region" description="Helical" evidence="13">
    <location>
        <begin position="267"/>
        <end position="286"/>
    </location>
</feature>
<feature type="domain" description="EamA" evidence="14">
    <location>
        <begin position="150"/>
        <end position="284"/>
    </location>
</feature>
<dbReference type="SUPFAM" id="SSF103481">
    <property type="entry name" value="Multidrug resistance efflux transporter EmrE"/>
    <property type="match status" value="2"/>
</dbReference>
<evidence type="ECO:0000256" key="7">
    <source>
        <dbReference type="ARBA" id="ARBA00022556"/>
    </source>
</evidence>
<evidence type="ECO:0000256" key="9">
    <source>
        <dbReference type="ARBA" id="ARBA00022985"/>
    </source>
</evidence>
<dbReference type="GO" id="GO:0005886">
    <property type="term" value="C:plasma membrane"/>
    <property type="evidence" value="ECO:0007669"/>
    <property type="project" value="UniProtKB-SubCell"/>
</dbReference>
<feature type="transmembrane region" description="Helical" evidence="13">
    <location>
        <begin position="217"/>
        <end position="238"/>
    </location>
</feature>
<feature type="transmembrane region" description="Helical" evidence="13">
    <location>
        <begin position="62"/>
        <end position="81"/>
    </location>
</feature>
<gene>
    <name evidence="15" type="ORF">HNR73_002653</name>
</gene>
<keyword evidence="3" id="KW-0813">Transport</keyword>
<evidence type="ECO:0000313" key="15">
    <source>
        <dbReference type="EMBL" id="MBB6034799.1"/>
    </source>
</evidence>
<sequence>MSPLAIGLVVCAAIAHASWNLYAKRASTGGPVFVWLACAASTVLYFPVVAGVALAVKPDWSLKLLLGVGVSGLLHLSYILFLQRGYAKGDLSVVYPLARGTGPLLSVIVAVVFLQERPSVIALLGTGVVVCGILVIGLGSAGGERMTAMTGVLYGVGSGVMIAAYTVWDSYAVSQLAIIPLIMQWGTGLTRTLALAPYALPRINEIRKVWREHRKPVFVVGILEPLAYLLVLFAFKYAPVTVVAPSRELSIVVGALFGWLLLGESQAVRRIAGALIVLGGIVALAAT</sequence>
<dbReference type="PANTHER" id="PTHR30561">
    <property type="entry name" value="SMR FAMILY PROTON-DEPENDENT DRUG EFFLUX TRANSPORTER SUGE"/>
    <property type="match status" value="1"/>
</dbReference>
<keyword evidence="4" id="KW-1003">Cell membrane</keyword>
<accession>A0A841FQG3</accession>
<evidence type="ECO:0000256" key="8">
    <source>
        <dbReference type="ARBA" id="ARBA00022692"/>
    </source>
</evidence>
<keyword evidence="11" id="KW-0443">Lipid metabolism</keyword>
<feature type="transmembrane region" description="Helical" evidence="13">
    <location>
        <begin position="148"/>
        <end position="168"/>
    </location>
</feature>
<organism evidence="15 16">
    <name type="scientific">Phytomonospora endophytica</name>
    <dbReference type="NCBI Taxonomy" id="714109"/>
    <lineage>
        <taxon>Bacteria</taxon>
        <taxon>Bacillati</taxon>
        <taxon>Actinomycetota</taxon>
        <taxon>Actinomycetes</taxon>
        <taxon>Micromonosporales</taxon>
        <taxon>Micromonosporaceae</taxon>
        <taxon>Phytomonospora</taxon>
    </lineage>
</organism>
<dbReference type="EMBL" id="JACHGT010000005">
    <property type="protein sequence ID" value="MBB6034799.1"/>
    <property type="molecule type" value="Genomic_DNA"/>
</dbReference>
<dbReference type="Pfam" id="PF00892">
    <property type="entry name" value="EamA"/>
    <property type="match status" value="2"/>
</dbReference>
<dbReference type="PANTHER" id="PTHR30561:SF1">
    <property type="entry name" value="MULTIDRUG TRANSPORTER EMRE"/>
    <property type="match status" value="1"/>
</dbReference>
<keyword evidence="9" id="KW-0448">Lipopolysaccharide biosynthesis</keyword>